<protein>
    <recommendedName>
        <fullName evidence="3">OsmC-like protein</fullName>
    </recommendedName>
</protein>
<dbReference type="Proteomes" id="UP000016637">
    <property type="component" value="Unassembled WGS sequence"/>
</dbReference>
<sequence length="155" mass="17781">MNSIYESHNYDISFRGVLSENKVLKLFTNNDCIEVSSEIDFDINADYKSSLNYFASATLGGIIHSIVNQSKHENFEIEEIEGKIHFILKNPLTLLGVKGYNEEPKIDTCKIIIYLYADIEDNELIEFCNNALKRSFIYNTLKSSIDINIEFIPIV</sequence>
<gene>
    <name evidence="1" type="ORF">HMPREF1983_00050</name>
</gene>
<organism evidence="1 2">
    <name type="scientific">Gemella bergeri ATCC 700627</name>
    <dbReference type="NCBI Taxonomy" id="1321820"/>
    <lineage>
        <taxon>Bacteria</taxon>
        <taxon>Bacillati</taxon>
        <taxon>Bacillota</taxon>
        <taxon>Bacilli</taxon>
        <taxon>Bacillales</taxon>
        <taxon>Gemellaceae</taxon>
        <taxon>Gemella</taxon>
    </lineage>
</organism>
<dbReference type="PATRIC" id="fig|1321820.3.peg.50"/>
<proteinExistence type="predicted"/>
<dbReference type="RefSeq" id="WP_021752657.1">
    <property type="nucleotide sequence ID" value="NZ_KI271814.1"/>
</dbReference>
<comment type="caution">
    <text evidence="1">The sequence shown here is derived from an EMBL/GenBank/DDBJ whole genome shotgun (WGS) entry which is preliminary data.</text>
</comment>
<dbReference type="EMBL" id="AWVP01000003">
    <property type="protein sequence ID" value="ERK60628.1"/>
    <property type="molecule type" value="Genomic_DNA"/>
</dbReference>
<evidence type="ECO:0000313" key="2">
    <source>
        <dbReference type="Proteomes" id="UP000016637"/>
    </source>
</evidence>
<accession>U2S4K4</accession>
<name>U2S4K4_9BACL</name>
<dbReference type="eggNOG" id="ENOG50330QF">
    <property type="taxonomic scope" value="Bacteria"/>
</dbReference>
<dbReference type="AlphaFoldDB" id="U2S4K4"/>
<evidence type="ECO:0008006" key="3">
    <source>
        <dbReference type="Google" id="ProtNLM"/>
    </source>
</evidence>
<reference evidence="1 2" key="1">
    <citation type="submission" date="2013-08" db="EMBL/GenBank/DDBJ databases">
        <authorList>
            <person name="Weinstock G."/>
            <person name="Sodergren E."/>
            <person name="Wylie T."/>
            <person name="Fulton L."/>
            <person name="Fulton R."/>
            <person name="Fronick C."/>
            <person name="O'Laughlin M."/>
            <person name="Godfrey J."/>
            <person name="Miner T."/>
            <person name="Herter B."/>
            <person name="Appelbaum E."/>
            <person name="Cordes M."/>
            <person name="Lek S."/>
            <person name="Wollam A."/>
            <person name="Pepin K.H."/>
            <person name="Palsikar V.B."/>
            <person name="Mitreva M."/>
            <person name="Wilson R.K."/>
        </authorList>
    </citation>
    <scope>NUCLEOTIDE SEQUENCE [LARGE SCALE GENOMIC DNA]</scope>
    <source>
        <strain evidence="1 2">ATCC 700627</strain>
    </source>
</reference>
<dbReference type="HOGENOM" id="CLU_133133_0_0_9"/>
<keyword evidence="2" id="KW-1185">Reference proteome</keyword>
<evidence type="ECO:0000313" key="1">
    <source>
        <dbReference type="EMBL" id="ERK60628.1"/>
    </source>
</evidence>